<evidence type="ECO:0000313" key="3">
    <source>
        <dbReference type="EMBL" id="MBZ5713815.1"/>
    </source>
</evidence>
<feature type="region of interest" description="Disordered" evidence="1">
    <location>
        <begin position="26"/>
        <end position="115"/>
    </location>
</feature>
<feature type="chain" id="PRO_5047054741" evidence="2">
    <location>
        <begin position="22"/>
        <end position="325"/>
    </location>
</feature>
<dbReference type="EMBL" id="JAIRAU010000044">
    <property type="protein sequence ID" value="MBZ5713815.1"/>
    <property type="molecule type" value="Genomic_DNA"/>
</dbReference>
<name>A0ABS7U0B8_9BACT</name>
<sequence length="325" mass="34101">MRPLGLLLCLTACTLDNPAFFVTEGGATQGQTTGPSTDPTRPTTGPVAPTTSTGEPGTTASTGDPTGTSDVVTTSPVSDTEFTTGEPGTSTTTDGTTEPQPMTTTTTTDPNTSDTGPMMCVAFADPLGPMVQLQLPDGQGLATDECIGWAMQEWAGELVVTDNGFTVLSQQNCGAALPVAGFHFAVEMPDLPPHNNVCVKLRFGVHADHEKCVVSHAVVTFAGKPIVWGSFGRPAFAGVPLQVGSKPTTDCGCPDCCAPAPGPELYSFELAMGSVPEGGMLMFKQDGKEHMFYNLRSHIHSPQCQDPSLAHADWLHFDWMAVQKP</sequence>
<evidence type="ECO:0000256" key="2">
    <source>
        <dbReference type="SAM" id="SignalP"/>
    </source>
</evidence>
<feature type="compositionally biased region" description="Polar residues" evidence="1">
    <location>
        <begin position="35"/>
        <end position="78"/>
    </location>
</feature>
<proteinExistence type="predicted"/>
<dbReference type="RefSeq" id="WP_224195550.1">
    <property type="nucleotide sequence ID" value="NZ_JAIRAU010000044.1"/>
</dbReference>
<gene>
    <name evidence="3" type="ORF">K7C98_31685</name>
</gene>
<organism evidence="3 4">
    <name type="scientific">Nannocystis pusilla</name>
    <dbReference type="NCBI Taxonomy" id="889268"/>
    <lineage>
        <taxon>Bacteria</taxon>
        <taxon>Pseudomonadati</taxon>
        <taxon>Myxococcota</taxon>
        <taxon>Polyangia</taxon>
        <taxon>Nannocystales</taxon>
        <taxon>Nannocystaceae</taxon>
        <taxon>Nannocystis</taxon>
    </lineage>
</organism>
<keyword evidence="2" id="KW-0732">Signal</keyword>
<protein>
    <submittedName>
        <fullName evidence="3">Uncharacterized protein</fullName>
    </submittedName>
</protein>
<reference evidence="3" key="1">
    <citation type="submission" date="2021-08" db="EMBL/GenBank/DDBJ databases">
        <authorList>
            <person name="Stevens D.C."/>
        </authorList>
    </citation>
    <scope>NUCLEOTIDE SEQUENCE</scope>
    <source>
        <strain evidence="3">DSM 53165</strain>
    </source>
</reference>
<evidence type="ECO:0000313" key="4">
    <source>
        <dbReference type="Proteomes" id="UP001139031"/>
    </source>
</evidence>
<feature type="compositionally biased region" description="Low complexity" evidence="1">
    <location>
        <begin position="80"/>
        <end position="115"/>
    </location>
</feature>
<accession>A0ABS7U0B8</accession>
<evidence type="ECO:0000256" key="1">
    <source>
        <dbReference type="SAM" id="MobiDB-lite"/>
    </source>
</evidence>
<comment type="caution">
    <text evidence="3">The sequence shown here is derived from an EMBL/GenBank/DDBJ whole genome shotgun (WGS) entry which is preliminary data.</text>
</comment>
<feature type="signal peptide" evidence="2">
    <location>
        <begin position="1"/>
        <end position="21"/>
    </location>
</feature>
<keyword evidence="4" id="KW-1185">Reference proteome</keyword>
<dbReference type="Proteomes" id="UP001139031">
    <property type="component" value="Unassembled WGS sequence"/>
</dbReference>